<keyword evidence="2" id="KW-1185">Reference proteome</keyword>
<reference evidence="1 2" key="1">
    <citation type="submission" date="2019-04" db="EMBL/GenBank/DDBJ databases">
        <title>Annotation for the trematode Fasciola gigantica.</title>
        <authorList>
            <person name="Choi Y.-J."/>
        </authorList>
    </citation>
    <scope>NUCLEOTIDE SEQUENCE [LARGE SCALE GENOMIC DNA]</scope>
    <source>
        <strain evidence="1">Uganda_cow_1</strain>
    </source>
</reference>
<comment type="caution">
    <text evidence="1">The sequence shown here is derived from an EMBL/GenBank/DDBJ whole genome shotgun (WGS) entry which is preliminary data.</text>
</comment>
<dbReference type="Proteomes" id="UP000316759">
    <property type="component" value="Unassembled WGS sequence"/>
</dbReference>
<dbReference type="AlphaFoldDB" id="A0A504Y5P9"/>
<gene>
    <name evidence="1" type="ORF">FGIG_10294</name>
</gene>
<protein>
    <submittedName>
        <fullName evidence="1">Uncharacterized protein</fullName>
    </submittedName>
</protein>
<name>A0A504Y5P9_FASGI</name>
<proteinExistence type="predicted"/>
<evidence type="ECO:0000313" key="2">
    <source>
        <dbReference type="Proteomes" id="UP000316759"/>
    </source>
</evidence>
<organism evidence="1 2">
    <name type="scientific">Fasciola gigantica</name>
    <name type="common">Giant liver fluke</name>
    <dbReference type="NCBI Taxonomy" id="46835"/>
    <lineage>
        <taxon>Eukaryota</taxon>
        <taxon>Metazoa</taxon>
        <taxon>Spiralia</taxon>
        <taxon>Lophotrochozoa</taxon>
        <taxon>Platyhelminthes</taxon>
        <taxon>Trematoda</taxon>
        <taxon>Digenea</taxon>
        <taxon>Plagiorchiida</taxon>
        <taxon>Echinostomata</taxon>
        <taxon>Echinostomatoidea</taxon>
        <taxon>Fasciolidae</taxon>
        <taxon>Fasciola</taxon>
    </lineage>
</organism>
<evidence type="ECO:0000313" key="1">
    <source>
        <dbReference type="EMBL" id="TPP56374.1"/>
    </source>
</evidence>
<sequence length="67" mass="7830">MTQEAQSISQLSKVQLNRVTFQKPVEEDSYEFQRNPNVKISSEDNGERKSYCDSLLKRCYGKLFISH</sequence>
<accession>A0A504Y5P9</accession>
<dbReference type="EMBL" id="SUNJ01014608">
    <property type="protein sequence ID" value="TPP56374.1"/>
    <property type="molecule type" value="Genomic_DNA"/>
</dbReference>